<dbReference type="CDD" id="cd06911">
    <property type="entry name" value="VirB9_CagX_TrbG"/>
    <property type="match status" value="1"/>
</dbReference>
<dbReference type="InterPro" id="IPR014148">
    <property type="entry name" value="VirB9"/>
</dbReference>
<name>A0A085AA71_9ENTR</name>
<keyword evidence="2" id="KW-0732">Signal</keyword>
<comment type="similarity">
    <text evidence="1">Belongs to the TrbG/VirB9 family.</text>
</comment>
<dbReference type="OrthoDB" id="5357875at2"/>
<dbReference type="NCBIfam" id="TIGR02781">
    <property type="entry name" value="VirB9"/>
    <property type="match status" value="1"/>
</dbReference>
<dbReference type="eggNOG" id="COG3504">
    <property type="taxonomic scope" value="Bacteria"/>
</dbReference>
<organism evidence="4 5">
    <name type="scientific">Trabulsiella guamensis ATCC 49490</name>
    <dbReference type="NCBI Taxonomy" id="1005994"/>
    <lineage>
        <taxon>Bacteria</taxon>
        <taxon>Pseudomonadati</taxon>
        <taxon>Pseudomonadota</taxon>
        <taxon>Gammaproteobacteria</taxon>
        <taxon>Enterobacterales</taxon>
        <taxon>Enterobacteriaceae</taxon>
        <taxon>Trabulsiella</taxon>
    </lineage>
</organism>
<dbReference type="InterPro" id="IPR010258">
    <property type="entry name" value="Conjugal_tfr_TrbG/VirB9/CagX"/>
</dbReference>
<accession>A0A085AA71</accession>
<evidence type="ECO:0000313" key="4">
    <source>
        <dbReference type="EMBL" id="KFC07116.1"/>
    </source>
</evidence>
<proteinExistence type="inferred from homology"/>
<dbReference type="AlphaFoldDB" id="A0A085AA71"/>
<dbReference type="Proteomes" id="UP000028630">
    <property type="component" value="Unassembled WGS sequence"/>
</dbReference>
<dbReference type="InterPro" id="IPR038161">
    <property type="entry name" value="VirB9/CagX/TrbG_C_sf"/>
</dbReference>
<reference evidence="5" key="1">
    <citation type="submission" date="2014-05" db="EMBL/GenBank/DDBJ databases">
        <title>ATOL: Assembling a taxonomically balanced genome-scale reconstruction of the evolutionary history of the Enterobacteriaceae.</title>
        <authorList>
            <person name="Plunkett G. III"/>
            <person name="Neeno-Eckwall E.C."/>
            <person name="Glasner J.D."/>
            <person name="Perna N.T."/>
        </authorList>
    </citation>
    <scope>NUCLEOTIDE SEQUENCE [LARGE SCALE GENOMIC DNA]</scope>
    <source>
        <strain evidence="5">ATCC 49490</strain>
    </source>
</reference>
<evidence type="ECO:0000256" key="2">
    <source>
        <dbReference type="ARBA" id="ARBA00022729"/>
    </source>
</evidence>
<protein>
    <submittedName>
        <fullName evidence="4">VirB9 family type IV secretion complex protein</fullName>
    </submittedName>
</protein>
<evidence type="ECO:0000256" key="1">
    <source>
        <dbReference type="ARBA" id="ARBA00006135"/>
    </source>
</evidence>
<dbReference type="EMBL" id="JMTB01000069">
    <property type="protein sequence ID" value="KFC07116.1"/>
    <property type="molecule type" value="Genomic_DNA"/>
</dbReference>
<feature type="region of interest" description="Disordered" evidence="3">
    <location>
        <begin position="277"/>
        <end position="311"/>
    </location>
</feature>
<evidence type="ECO:0000313" key="5">
    <source>
        <dbReference type="Proteomes" id="UP000028630"/>
    </source>
</evidence>
<dbReference type="RefSeq" id="WP_038156411.1">
    <property type="nucleotide sequence ID" value="NZ_JMTB01000069.1"/>
</dbReference>
<dbReference type="Gene3D" id="2.60.40.2500">
    <property type="match status" value="1"/>
</dbReference>
<dbReference type="Pfam" id="PF03524">
    <property type="entry name" value="CagX"/>
    <property type="match status" value="1"/>
</dbReference>
<evidence type="ECO:0000256" key="3">
    <source>
        <dbReference type="SAM" id="MobiDB-lite"/>
    </source>
</evidence>
<comment type="caution">
    <text evidence="4">The sequence shown here is derived from an EMBL/GenBank/DDBJ whole genome shotgun (WGS) entry which is preliminary data.</text>
</comment>
<feature type="compositionally biased region" description="Basic and acidic residues" evidence="3">
    <location>
        <begin position="296"/>
        <end position="311"/>
    </location>
</feature>
<sequence>MRNILSILLILYILATAETAWGAAIPQASRYDARMQQVIYNPQNVTVVNTRAGFMTTLVFDSDEAVLSARPGFEEAWEATPDANRVSVRPVALVQGAPGEDGNTTQVVIPPNGRDWRTNLFVVTNRRFYNLELNVTDDTSAQPSAFQVTFRYPDDARNKAQNNAASRLAQWQHQQERMAVQKTLSAAQRPRNWNFLKYPGRGSDGITPDFAFDDGRFTFLGFSPHKRIPSVFRWNDGQEQTTNTGIQKQGSFTVLVIQEITPRLVLRSGHTVVGVENRSAGHIRPPDGTTVSPQVERVEKPVPDHQEDHHE</sequence>
<gene>
    <name evidence="4" type="primary">virB9</name>
    <name evidence="4" type="ORF">GTGU_02102</name>
</gene>
<dbReference type="InterPro" id="IPR033645">
    <property type="entry name" value="VirB9/CagX/TrbG_C"/>
</dbReference>
<keyword evidence="5" id="KW-1185">Reference proteome</keyword>